<dbReference type="AlphaFoldDB" id="A0A840YG14"/>
<evidence type="ECO:0000256" key="5">
    <source>
        <dbReference type="SAM" id="SignalP"/>
    </source>
</evidence>
<evidence type="ECO:0008006" key="8">
    <source>
        <dbReference type="Google" id="ProtNLM"/>
    </source>
</evidence>
<dbReference type="SUPFAM" id="SSF56935">
    <property type="entry name" value="Porins"/>
    <property type="match status" value="1"/>
</dbReference>
<keyword evidence="7" id="KW-1185">Reference proteome</keyword>
<gene>
    <name evidence="6" type="ORF">FHT02_002476</name>
</gene>
<comment type="caution">
    <text evidence="6">The sequence shown here is derived from an EMBL/GenBank/DDBJ whole genome shotgun (WGS) entry which is preliminary data.</text>
</comment>
<dbReference type="Gene3D" id="2.170.130.10">
    <property type="entry name" value="TonB-dependent receptor, plug domain"/>
    <property type="match status" value="1"/>
</dbReference>
<organism evidence="6 7">
    <name type="scientific">Sphingomonas xinjiangensis</name>
    <dbReference type="NCBI Taxonomy" id="643568"/>
    <lineage>
        <taxon>Bacteria</taxon>
        <taxon>Pseudomonadati</taxon>
        <taxon>Pseudomonadota</taxon>
        <taxon>Alphaproteobacteria</taxon>
        <taxon>Sphingomonadales</taxon>
        <taxon>Sphingomonadaceae</taxon>
        <taxon>Sphingomonas</taxon>
    </lineage>
</organism>
<name>A0A840YG14_9SPHN</name>
<evidence type="ECO:0000256" key="3">
    <source>
        <dbReference type="ARBA" id="ARBA00023237"/>
    </source>
</evidence>
<dbReference type="PANTHER" id="PTHR47234">
    <property type="match status" value="1"/>
</dbReference>
<evidence type="ECO:0000313" key="7">
    <source>
        <dbReference type="Proteomes" id="UP000527143"/>
    </source>
</evidence>
<protein>
    <recommendedName>
        <fullName evidence="8">TonB-dependent receptor</fullName>
    </recommendedName>
</protein>
<dbReference type="PANTHER" id="PTHR47234:SF2">
    <property type="entry name" value="TONB-DEPENDENT RECEPTOR"/>
    <property type="match status" value="1"/>
</dbReference>
<accession>A0A840YG14</accession>
<comment type="subcellular location">
    <subcellularLocation>
        <location evidence="1">Cell outer membrane</location>
    </subcellularLocation>
</comment>
<proteinExistence type="predicted"/>
<dbReference type="InterPro" id="IPR037066">
    <property type="entry name" value="Plug_dom_sf"/>
</dbReference>
<dbReference type="GO" id="GO:0009279">
    <property type="term" value="C:cell outer membrane"/>
    <property type="evidence" value="ECO:0007669"/>
    <property type="project" value="UniProtKB-SubCell"/>
</dbReference>
<evidence type="ECO:0000256" key="4">
    <source>
        <dbReference type="SAM" id="MobiDB-lite"/>
    </source>
</evidence>
<evidence type="ECO:0000256" key="2">
    <source>
        <dbReference type="ARBA" id="ARBA00023136"/>
    </source>
</evidence>
<evidence type="ECO:0000256" key="1">
    <source>
        <dbReference type="ARBA" id="ARBA00004442"/>
    </source>
</evidence>
<reference evidence="6 7" key="1">
    <citation type="submission" date="2020-08" db="EMBL/GenBank/DDBJ databases">
        <title>Genomic Encyclopedia of Type Strains, Phase IV (KMG-IV): sequencing the most valuable type-strain genomes for metagenomic binning, comparative biology and taxonomic classification.</title>
        <authorList>
            <person name="Goeker M."/>
        </authorList>
    </citation>
    <scope>NUCLEOTIDE SEQUENCE [LARGE SCALE GENOMIC DNA]</scope>
    <source>
        <strain evidence="6 7">DSM 26736</strain>
    </source>
</reference>
<keyword evidence="2" id="KW-0472">Membrane</keyword>
<feature type="chain" id="PRO_5032835541" description="TonB-dependent receptor" evidence="5">
    <location>
        <begin position="23"/>
        <end position="944"/>
    </location>
</feature>
<feature type="compositionally biased region" description="Gly residues" evidence="4">
    <location>
        <begin position="745"/>
        <end position="780"/>
    </location>
</feature>
<dbReference type="RefSeq" id="WP_184087869.1">
    <property type="nucleotide sequence ID" value="NZ_JACIJF010000006.1"/>
</dbReference>
<keyword evidence="5" id="KW-0732">Signal</keyword>
<dbReference type="InterPro" id="IPR036942">
    <property type="entry name" value="Beta-barrel_TonB_sf"/>
</dbReference>
<feature type="region of interest" description="Disordered" evidence="4">
    <location>
        <begin position="24"/>
        <end position="53"/>
    </location>
</feature>
<feature type="signal peptide" evidence="5">
    <location>
        <begin position="1"/>
        <end position="22"/>
    </location>
</feature>
<sequence>MRKWGCAIAGLIVGAWPVTAMAQDQSQTPPVAEPAPSPDAEAGIAEEGAEEQPEEIVVTGTLRGAVQSDIPAEVQLSPADIRSYGVNSISELLTELAPQTGSGRGRGGDAPVVLLSGRRISGFRELQDIPTEAIERVDILPEEVALKYGYRADQRVVNIVLRERFRAVTTELTGSMPTAGGTVTSRGNFGLNRISRDGRLQFDVKYNATSGLLESERDLLSRNAAGQLADVRGNITGIDGGQIDPALSALVGSPVTQAGVPVAAAGGMPTLADFAGTAGTLNVTDLSPYRSLIAPSKQLNLNGVLTRNLSEKVTGTFNLSLDATQSRTLLGLPDGTLTIGADSPFSPFAQDVQLDRFYDELLPLSRSTRSTTAHAGFSFNGDGLPWDKEWRWSLTGNYDRTNSRTITQRGIDLSPAQALADANDPGFNPFGPLPLFALNSLPANFAQSTTNVGSVDALLNGPLFKLPAGDVATSIRVSGRTSDLDSYSLSNGVARTGDISRQSGSFRANIDLPLTSRRREVLSAIGDVSLNGNIEVEQLSDFGTLITTGYGVNWSPIPALRLIASFTDEEGAPSASQLGGPILVTPNVRVFDFVRGETVDVTTTTGGNPFLTADSRHVMKLGLNLRPFEKEDFNLSANYVTSKTRNQISSFPSITAQVEAAFPGRFTRDASGRLIALDNRSVNFNRAERQELRWGFNFSKALTSAREREFQARRAQMQAAREAARSEGSAPPAEVTPPGDRRQGAGEGQRPGGFFGRGPGGPGGGRGVGPRGGFGGRGPGARGGRLRFSLFHTWQFKNEIEIRDGLPVLDLLDGATLDDTSGNGVSAHALEGNAGYNKDGLGVNLTGNWRSGRQVLTGEAGSGDQLNFNSLTTLNLRVFADLGQLAGPRKRWARGSRVSLSIQNIFDARQRVTDATGIVPLNFQRDLVDRQGRTVRLSFRKLFF</sequence>
<evidence type="ECO:0000313" key="6">
    <source>
        <dbReference type="EMBL" id="MBB5711235.1"/>
    </source>
</evidence>
<dbReference type="Gene3D" id="2.40.170.20">
    <property type="entry name" value="TonB-dependent receptor, beta-barrel domain"/>
    <property type="match status" value="1"/>
</dbReference>
<keyword evidence="3" id="KW-0998">Cell outer membrane</keyword>
<dbReference type="EMBL" id="JACIJF010000006">
    <property type="protein sequence ID" value="MBB5711235.1"/>
    <property type="molecule type" value="Genomic_DNA"/>
</dbReference>
<feature type="compositionally biased region" description="Low complexity" evidence="4">
    <location>
        <begin position="713"/>
        <end position="730"/>
    </location>
</feature>
<feature type="region of interest" description="Disordered" evidence="4">
    <location>
        <begin position="709"/>
        <end position="780"/>
    </location>
</feature>
<dbReference type="Proteomes" id="UP000527143">
    <property type="component" value="Unassembled WGS sequence"/>
</dbReference>